<evidence type="ECO:0000313" key="3">
    <source>
        <dbReference type="Proteomes" id="UP000463871"/>
    </source>
</evidence>
<protein>
    <submittedName>
        <fullName evidence="2">Cellulase family glycosylhydrolase</fullName>
    </submittedName>
</protein>
<dbReference type="Proteomes" id="UP000463871">
    <property type="component" value="Chromosome"/>
</dbReference>
<dbReference type="AlphaFoldDB" id="A0AAE6VN93"/>
<evidence type="ECO:0000256" key="1">
    <source>
        <dbReference type="SAM" id="MobiDB-lite"/>
    </source>
</evidence>
<proteinExistence type="predicted"/>
<feature type="region of interest" description="Disordered" evidence="1">
    <location>
        <begin position="116"/>
        <end position="138"/>
    </location>
</feature>
<gene>
    <name evidence="2" type="ORF">GWI30_04140</name>
</gene>
<sequence length="364" mass="42580">MAVQQWSTERAWQWWDKQPWLLGFNYLPRTAVNWTEMWQAETFDPTIIDQELAWASELGYNTLRTNLPFIVWQHDRDGLIARIEQFLTLCGKHDIRVMMTLMDDCGFSGDHPYLGSQKPPRDDVHNSQAAASPGRNIVTDPTQWHELERYIRDLVRTFANDERIFIWDLYNEPTNRGIFSEGDVEVRFDESLETYAHYLMELAFVWAREENPIQPLTVGAWHAPYSIGQGDAEFTPENTFTHPTDRRAMALSDVITFHSYQRMEGLKISLEVVGSYRRPMLCTEWLARHVGSTVEQQLPLFKELKIGAYQWGLVKGKTQTHLPWPFVRNIDPDWRRVWFHDLLEEDGTPYSASETALIRALTRS</sequence>
<reference evidence="2 3" key="1">
    <citation type="submission" date="2020-01" db="EMBL/GenBank/DDBJ databases">
        <title>Complete genome of Aeromonas media MC64.</title>
        <authorList>
            <person name="Cao G."/>
            <person name="Fu J."/>
            <person name="Zhong C."/>
        </authorList>
    </citation>
    <scope>NUCLEOTIDE SEQUENCE [LARGE SCALE GENOMIC DNA]</scope>
    <source>
        <strain evidence="2 3">MC64</strain>
    </source>
</reference>
<dbReference type="InterPro" id="IPR017853">
    <property type="entry name" value="GH"/>
</dbReference>
<evidence type="ECO:0000313" key="2">
    <source>
        <dbReference type="EMBL" id="QHQ50238.1"/>
    </source>
</evidence>
<dbReference type="Gene3D" id="3.20.20.80">
    <property type="entry name" value="Glycosidases"/>
    <property type="match status" value="1"/>
</dbReference>
<dbReference type="EMBL" id="CP047962">
    <property type="protein sequence ID" value="QHQ50238.1"/>
    <property type="molecule type" value="Genomic_DNA"/>
</dbReference>
<name>A0AAE6VN93_AERME</name>
<dbReference type="RefSeq" id="WP_041205105.1">
    <property type="nucleotide sequence ID" value="NZ_AP022188.1"/>
</dbReference>
<accession>A0AAE6VN93</accession>
<dbReference type="SUPFAM" id="SSF51445">
    <property type="entry name" value="(Trans)glycosidases"/>
    <property type="match status" value="1"/>
</dbReference>
<organism evidence="2 3">
    <name type="scientific">Aeromonas media</name>
    <dbReference type="NCBI Taxonomy" id="651"/>
    <lineage>
        <taxon>Bacteria</taxon>
        <taxon>Pseudomonadati</taxon>
        <taxon>Pseudomonadota</taxon>
        <taxon>Gammaproteobacteria</taxon>
        <taxon>Aeromonadales</taxon>
        <taxon>Aeromonadaceae</taxon>
        <taxon>Aeromonas</taxon>
    </lineage>
</organism>